<dbReference type="EMBL" id="CP133270">
    <property type="protein sequence ID" value="WVX67315.1"/>
    <property type="molecule type" value="Genomic_DNA"/>
</dbReference>
<name>A0ABZ2C4K1_9PROT</name>
<evidence type="ECO:0000256" key="9">
    <source>
        <dbReference type="ARBA" id="ARBA00024792"/>
    </source>
</evidence>
<evidence type="ECO:0000256" key="5">
    <source>
        <dbReference type="ARBA" id="ARBA00022741"/>
    </source>
</evidence>
<evidence type="ECO:0000256" key="3">
    <source>
        <dbReference type="ARBA" id="ARBA00022448"/>
    </source>
</evidence>
<keyword evidence="8 10" id="KW-0472">Membrane</keyword>
<keyword evidence="4 10" id="KW-0812">Transmembrane</keyword>
<feature type="transmembrane region" description="Helical" evidence="10">
    <location>
        <begin position="226"/>
        <end position="248"/>
    </location>
</feature>
<feature type="transmembrane region" description="Helical" evidence="10">
    <location>
        <begin position="355"/>
        <end position="381"/>
    </location>
</feature>
<feature type="transmembrane region" description="Helical" evidence="10">
    <location>
        <begin position="69"/>
        <end position="86"/>
    </location>
</feature>
<reference evidence="11 12" key="1">
    <citation type="journal article" date="2024" name="Environ. Microbiol.">
        <title>Novel evolutionary insights on the interactions of the Holosporales (Alphaproteobacteria) with eukaryotic hosts from comparative genomics.</title>
        <authorList>
            <person name="Giovannini M."/>
            <person name="Petroni G."/>
            <person name="Castelli M."/>
        </authorList>
    </citation>
    <scope>NUCLEOTIDE SEQUENCE [LARGE SCALE GENOMIC DNA]</scope>
    <source>
        <strain evidence="11 12">US_Bl 15I1</strain>
    </source>
</reference>
<evidence type="ECO:0000256" key="2">
    <source>
        <dbReference type="ARBA" id="ARBA00007127"/>
    </source>
</evidence>
<sequence>MSKTSAAAQQEPSFGKIREAIWPIHGYEMKKFLPMCFIMFFVLFNYTVLRNVKDSLVVPAAGAEVISFLKFWGVTPVSILFVIIYAKLSNVLSKENLFYAIIAPFLIFFAAFAFFVYPNKAMLHPDPQHIQVLMSEFQNLKYFIAIWGVWSYAIFYIMAEMWGSVVLTLMFWQFANDITRTNEAKRFYSMFGLIANVSLIFAGQLTKFFAKMEHIRPGDVDSWQTPQYYIISMVVFAGLMIMAIYYWMNRNVLTDPFYYDQVKEESKSPKKSKPKMSVGESFKYILSSPYLGFIALLVLAYGISINLVEVTWKSQVRALYPNPKDYSAFTGDISSWTGVATMTIILMCKGVVRKFGWLTAAISTPIVIGITGILFFAFVIFQDSLGFMVDWIGLAPLFLAALLGGAQNILSKGTKYSLFDPTKEMAYIPLDAEMKSKGKAAVDVVGGRLGKSGGGLIQQGLLLATAGTQLTIAPYVAIIMIVVTLAWMWAAGSLSVLYNRKIKEKEAEETK</sequence>
<dbReference type="InterPro" id="IPR036259">
    <property type="entry name" value="MFS_trans_sf"/>
</dbReference>
<feature type="transmembrane region" description="Helical" evidence="10">
    <location>
        <begin position="387"/>
        <end position="406"/>
    </location>
</feature>
<comment type="function">
    <text evidence="9">Provides the rickettsial cell with host ATP in exchange for rickettsial ADP. This is an obligate exchange system. This energy acquiring activity is an important component of rickettsial parasitism.</text>
</comment>
<keyword evidence="3 10" id="KW-0813">Transport</keyword>
<dbReference type="PANTHER" id="PTHR31187">
    <property type="match status" value="1"/>
</dbReference>
<protein>
    <recommendedName>
        <fullName evidence="10">ADP,ATP carrier protein</fullName>
    </recommendedName>
</protein>
<evidence type="ECO:0000256" key="8">
    <source>
        <dbReference type="ARBA" id="ARBA00023136"/>
    </source>
</evidence>
<evidence type="ECO:0000256" key="1">
    <source>
        <dbReference type="ARBA" id="ARBA00004651"/>
    </source>
</evidence>
<evidence type="ECO:0000313" key="12">
    <source>
        <dbReference type="Proteomes" id="UP001330434"/>
    </source>
</evidence>
<feature type="transmembrane region" description="Helical" evidence="10">
    <location>
        <begin position="328"/>
        <end position="348"/>
    </location>
</feature>
<evidence type="ECO:0000256" key="7">
    <source>
        <dbReference type="ARBA" id="ARBA00022989"/>
    </source>
</evidence>
<keyword evidence="12" id="KW-1185">Reference proteome</keyword>
<feature type="transmembrane region" description="Helical" evidence="10">
    <location>
        <begin position="472"/>
        <end position="490"/>
    </location>
</feature>
<evidence type="ECO:0000313" key="11">
    <source>
        <dbReference type="EMBL" id="WVX67315.1"/>
    </source>
</evidence>
<organism evidence="11 12">
    <name type="scientific">Candidatus Bealeia paramacronuclearis</name>
    <dbReference type="NCBI Taxonomy" id="1921001"/>
    <lineage>
        <taxon>Bacteria</taxon>
        <taxon>Pseudomonadati</taxon>
        <taxon>Pseudomonadota</taxon>
        <taxon>Alphaproteobacteria</taxon>
        <taxon>Holosporales</taxon>
        <taxon>Holosporaceae</taxon>
        <taxon>Candidatus Bealeia</taxon>
    </lineage>
</organism>
<keyword evidence="5 10" id="KW-0547">Nucleotide-binding</keyword>
<keyword evidence="7 10" id="KW-1133">Transmembrane helix</keyword>
<keyword evidence="6 10" id="KW-0067">ATP-binding</keyword>
<evidence type="ECO:0000256" key="6">
    <source>
        <dbReference type="ARBA" id="ARBA00022840"/>
    </source>
</evidence>
<evidence type="ECO:0000256" key="10">
    <source>
        <dbReference type="RuleBase" id="RU363121"/>
    </source>
</evidence>
<gene>
    <name evidence="11" type="ORF">Bealeia1_01514</name>
</gene>
<dbReference type="SUPFAM" id="SSF103473">
    <property type="entry name" value="MFS general substrate transporter"/>
    <property type="match status" value="1"/>
</dbReference>
<feature type="transmembrane region" description="Helical" evidence="10">
    <location>
        <begin position="32"/>
        <end position="49"/>
    </location>
</feature>
<dbReference type="PANTHER" id="PTHR31187:SF1">
    <property type="entry name" value="ADP,ATP CARRIER PROTEIN 1"/>
    <property type="match status" value="1"/>
</dbReference>
<dbReference type="InterPro" id="IPR004667">
    <property type="entry name" value="ADP_ATP_car_bac_type"/>
</dbReference>
<dbReference type="Pfam" id="PF03219">
    <property type="entry name" value="TLC"/>
    <property type="match status" value="1"/>
</dbReference>
<dbReference type="NCBIfam" id="TIGR00769">
    <property type="entry name" value="AAA"/>
    <property type="match status" value="1"/>
</dbReference>
<feature type="transmembrane region" description="Helical" evidence="10">
    <location>
        <begin position="98"/>
        <end position="117"/>
    </location>
</feature>
<comment type="similarity">
    <text evidence="2 10">Belongs to the ADP/ATP translocase tlc family.</text>
</comment>
<proteinExistence type="inferred from homology"/>
<comment type="subcellular location">
    <subcellularLocation>
        <location evidence="1">Cell membrane</location>
        <topology evidence="1">Multi-pass membrane protein</topology>
    </subcellularLocation>
    <subcellularLocation>
        <location evidence="10">Membrane</location>
        <topology evidence="10">Multi-pass membrane protein</topology>
    </subcellularLocation>
</comment>
<feature type="transmembrane region" description="Helical" evidence="10">
    <location>
        <begin position="290"/>
        <end position="308"/>
    </location>
</feature>
<dbReference type="RefSeq" id="WP_331256086.1">
    <property type="nucleotide sequence ID" value="NZ_CP133270.1"/>
</dbReference>
<dbReference type="Proteomes" id="UP001330434">
    <property type="component" value="Chromosome"/>
</dbReference>
<evidence type="ECO:0000256" key="4">
    <source>
        <dbReference type="ARBA" id="ARBA00022692"/>
    </source>
</evidence>
<feature type="transmembrane region" description="Helical" evidence="10">
    <location>
        <begin position="187"/>
        <end position="206"/>
    </location>
</feature>
<feature type="transmembrane region" description="Helical" evidence="10">
    <location>
        <begin position="142"/>
        <end position="175"/>
    </location>
</feature>
<accession>A0ABZ2C4K1</accession>